<gene>
    <name evidence="2" type="ORF">KME60_23300</name>
</gene>
<keyword evidence="1" id="KW-0812">Transmembrane</keyword>
<dbReference type="AlphaFoldDB" id="A0A951UU08"/>
<evidence type="ECO:0000256" key="1">
    <source>
        <dbReference type="SAM" id="Phobius"/>
    </source>
</evidence>
<organism evidence="2 3">
    <name type="scientific">Cyanomargarita calcarea GSE-NOS-MK-12-04C</name>
    <dbReference type="NCBI Taxonomy" id="2839659"/>
    <lineage>
        <taxon>Bacteria</taxon>
        <taxon>Bacillati</taxon>
        <taxon>Cyanobacteriota</taxon>
        <taxon>Cyanophyceae</taxon>
        <taxon>Nostocales</taxon>
        <taxon>Cyanomargaritaceae</taxon>
        <taxon>Cyanomargarita</taxon>
    </lineage>
</organism>
<feature type="transmembrane region" description="Helical" evidence="1">
    <location>
        <begin position="14"/>
        <end position="32"/>
    </location>
</feature>
<dbReference type="Proteomes" id="UP000729701">
    <property type="component" value="Unassembled WGS sequence"/>
</dbReference>
<reference evidence="2" key="2">
    <citation type="journal article" date="2022" name="Microbiol. Resour. Announc.">
        <title>Metagenome Sequencing to Explore Phylogenomics of Terrestrial Cyanobacteria.</title>
        <authorList>
            <person name="Ward R.D."/>
            <person name="Stajich J.E."/>
            <person name="Johansen J.R."/>
            <person name="Huntemann M."/>
            <person name="Clum A."/>
            <person name="Foster B."/>
            <person name="Foster B."/>
            <person name="Roux S."/>
            <person name="Palaniappan K."/>
            <person name="Varghese N."/>
            <person name="Mukherjee S."/>
            <person name="Reddy T.B.K."/>
            <person name="Daum C."/>
            <person name="Copeland A."/>
            <person name="Chen I.A."/>
            <person name="Ivanova N.N."/>
            <person name="Kyrpides N.C."/>
            <person name="Shapiro N."/>
            <person name="Eloe-Fadrosh E.A."/>
            <person name="Pietrasiak N."/>
        </authorList>
    </citation>
    <scope>NUCLEOTIDE SEQUENCE</scope>
    <source>
        <strain evidence="2">GSE-NOS-MK-12-04C</strain>
    </source>
</reference>
<name>A0A951UU08_9CYAN</name>
<evidence type="ECO:0000313" key="2">
    <source>
        <dbReference type="EMBL" id="MBW4670258.1"/>
    </source>
</evidence>
<evidence type="ECO:0000313" key="3">
    <source>
        <dbReference type="Proteomes" id="UP000729701"/>
    </source>
</evidence>
<proteinExistence type="predicted"/>
<protein>
    <submittedName>
        <fullName evidence="2">Uncharacterized protein</fullName>
    </submittedName>
</protein>
<dbReference type="EMBL" id="JAHHGZ010000028">
    <property type="protein sequence ID" value="MBW4670258.1"/>
    <property type="molecule type" value="Genomic_DNA"/>
</dbReference>
<keyword evidence="1" id="KW-1133">Transmembrane helix</keyword>
<accession>A0A951UU08</accession>
<sequence length="51" mass="5718">MGIEINAIARKEHLGLLPVYTITALAVAIYAIEEGRRKKEEGRRGGYVWGF</sequence>
<keyword evidence="1" id="KW-0472">Membrane</keyword>
<comment type="caution">
    <text evidence="2">The sequence shown here is derived from an EMBL/GenBank/DDBJ whole genome shotgun (WGS) entry which is preliminary data.</text>
</comment>
<reference evidence="2" key="1">
    <citation type="submission" date="2021-05" db="EMBL/GenBank/DDBJ databases">
        <authorList>
            <person name="Pietrasiak N."/>
            <person name="Ward R."/>
            <person name="Stajich J.E."/>
            <person name="Kurbessoian T."/>
        </authorList>
    </citation>
    <scope>NUCLEOTIDE SEQUENCE</scope>
    <source>
        <strain evidence="2">GSE-NOS-MK-12-04C</strain>
    </source>
</reference>